<comment type="caution">
    <text evidence="4">The sequence shown here is derived from an EMBL/GenBank/DDBJ whole genome shotgun (WGS) entry which is preliminary data.</text>
</comment>
<dbReference type="PANTHER" id="PTHR30273">
    <property type="entry name" value="PERIPLASMIC SIGNAL SENSOR AND SIGMA FACTOR ACTIVATOR FECR-RELATED"/>
    <property type="match status" value="1"/>
</dbReference>
<keyword evidence="5" id="KW-1185">Reference proteome</keyword>
<dbReference type="Proteomes" id="UP000249547">
    <property type="component" value="Unassembled WGS sequence"/>
</dbReference>
<protein>
    <submittedName>
        <fullName evidence="4">FecR family protein</fullName>
    </submittedName>
</protein>
<gene>
    <name evidence="4" type="ORF">LX64_04630</name>
</gene>
<reference evidence="4 5" key="1">
    <citation type="submission" date="2018-06" db="EMBL/GenBank/DDBJ databases">
        <title>Genomic Encyclopedia of Archaeal and Bacterial Type Strains, Phase II (KMG-II): from individual species to whole genera.</title>
        <authorList>
            <person name="Goeker M."/>
        </authorList>
    </citation>
    <scope>NUCLEOTIDE SEQUENCE [LARGE SCALE GENOMIC DNA]</scope>
    <source>
        <strain evidence="4 5">DSM 23857</strain>
    </source>
</reference>
<name>A0A327Q2F2_9BACT</name>
<feature type="domain" description="FecR protein" evidence="2">
    <location>
        <begin position="200"/>
        <end position="296"/>
    </location>
</feature>
<evidence type="ECO:0000256" key="1">
    <source>
        <dbReference type="SAM" id="Phobius"/>
    </source>
</evidence>
<dbReference type="GO" id="GO:0016989">
    <property type="term" value="F:sigma factor antagonist activity"/>
    <property type="evidence" value="ECO:0007669"/>
    <property type="project" value="TreeGrafter"/>
</dbReference>
<proteinExistence type="predicted"/>
<keyword evidence="1" id="KW-0472">Membrane</keyword>
<dbReference type="PANTHER" id="PTHR30273:SF2">
    <property type="entry name" value="PROTEIN FECR"/>
    <property type="match status" value="1"/>
</dbReference>
<evidence type="ECO:0000313" key="5">
    <source>
        <dbReference type="Proteomes" id="UP000249547"/>
    </source>
</evidence>
<evidence type="ECO:0000259" key="3">
    <source>
        <dbReference type="Pfam" id="PF16344"/>
    </source>
</evidence>
<accession>A0A327Q2F2</accession>
<dbReference type="AlphaFoldDB" id="A0A327Q2F2"/>
<organism evidence="4 5">
    <name type="scientific">Chitinophaga skermanii</name>
    <dbReference type="NCBI Taxonomy" id="331697"/>
    <lineage>
        <taxon>Bacteria</taxon>
        <taxon>Pseudomonadati</taxon>
        <taxon>Bacteroidota</taxon>
        <taxon>Chitinophagia</taxon>
        <taxon>Chitinophagales</taxon>
        <taxon>Chitinophagaceae</taxon>
        <taxon>Chitinophaga</taxon>
    </lineage>
</organism>
<dbReference type="Pfam" id="PF04773">
    <property type="entry name" value="FecR"/>
    <property type="match status" value="1"/>
</dbReference>
<feature type="domain" description="Protein FecR C-terminal" evidence="3">
    <location>
        <begin position="338"/>
        <end position="405"/>
    </location>
</feature>
<keyword evidence="1" id="KW-1133">Transmembrane helix</keyword>
<evidence type="ECO:0000313" key="4">
    <source>
        <dbReference type="EMBL" id="RAI98645.1"/>
    </source>
</evidence>
<dbReference type="InterPro" id="IPR012373">
    <property type="entry name" value="Ferrdict_sens_TM"/>
</dbReference>
<dbReference type="EMBL" id="QLLL01000011">
    <property type="protein sequence ID" value="RAI98645.1"/>
    <property type="molecule type" value="Genomic_DNA"/>
</dbReference>
<dbReference type="InterPro" id="IPR032508">
    <property type="entry name" value="FecR_C"/>
</dbReference>
<dbReference type="Gene3D" id="2.60.120.1440">
    <property type="match status" value="1"/>
</dbReference>
<dbReference type="Pfam" id="PF16344">
    <property type="entry name" value="FecR_C"/>
    <property type="match status" value="1"/>
</dbReference>
<evidence type="ECO:0000259" key="2">
    <source>
        <dbReference type="Pfam" id="PF04773"/>
    </source>
</evidence>
<keyword evidence="1" id="KW-0812">Transmembrane</keyword>
<feature type="transmembrane region" description="Helical" evidence="1">
    <location>
        <begin position="106"/>
        <end position="127"/>
    </location>
</feature>
<sequence length="409" mass="45716">MAAAFFRIGRFYFYMQPKFSFNEALYQVLYKHWSGQPLLPAEQVMFEAWIAEPDNAAVWEELNDEFLLQQQLKEWQSYDAQATWQQFLQLRDEATPVKKPFISRQLFRWSAAAAVFAGIAIGSYVYFQPTSTPTNTTVTQVADVLPGSSKAMLILDDGSTIDLDTAHNQVIQQGSSAAQLQGGSLHYQNNVNSHTIAYNTLKTPRGGQFQLTLPDGSLVWLNAASSIRFPTSFQNAERVVDVTGEVYFEVAQNVNKPFRVNVNKQARVEVLGTSFNIHAYDDAPNMQTTLLAGSVKVSAGVHTALLRPGQQAQLGTGNMRINKNVDIAKVMAWKNGLFDFQDASLQDVMLQLSRWYDVEIEFRGAIPATEFWGKMGRNLTLMQVLKGLEGSGVHFKLENNGKKLIVLPS</sequence>
<dbReference type="InterPro" id="IPR006860">
    <property type="entry name" value="FecR"/>
</dbReference>
<dbReference type="Gene3D" id="3.55.50.30">
    <property type="match status" value="1"/>
</dbReference>